<feature type="compositionally biased region" description="Basic and acidic residues" evidence="7">
    <location>
        <begin position="37"/>
        <end position="46"/>
    </location>
</feature>
<keyword evidence="4" id="KW-0217">Developmental protein</keyword>
<evidence type="ECO:0000256" key="3">
    <source>
        <dbReference type="ARBA" id="ARBA00013465"/>
    </source>
</evidence>
<evidence type="ECO:0000256" key="4">
    <source>
        <dbReference type="ARBA" id="ARBA00022473"/>
    </source>
</evidence>
<feature type="compositionally biased region" description="Basic residues" evidence="7">
    <location>
        <begin position="232"/>
        <end position="241"/>
    </location>
</feature>
<evidence type="ECO:0000256" key="7">
    <source>
        <dbReference type="SAM" id="MobiDB-lite"/>
    </source>
</evidence>
<evidence type="ECO:0000313" key="9">
    <source>
        <dbReference type="RefSeq" id="XP_012927383.1"/>
    </source>
</evidence>
<feature type="region of interest" description="Disordered" evidence="7">
    <location>
        <begin position="172"/>
        <end position="248"/>
    </location>
</feature>
<dbReference type="Proteomes" id="UP000694906">
    <property type="component" value="Unplaced"/>
</dbReference>
<organism evidence="8 9">
    <name type="scientific">Heterocephalus glaber</name>
    <name type="common">Naked mole rat</name>
    <dbReference type="NCBI Taxonomy" id="10181"/>
    <lineage>
        <taxon>Eukaryota</taxon>
        <taxon>Metazoa</taxon>
        <taxon>Chordata</taxon>
        <taxon>Craniata</taxon>
        <taxon>Vertebrata</taxon>
        <taxon>Euteleostomi</taxon>
        <taxon>Mammalia</taxon>
        <taxon>Eutheria</taxon>
        <taxon>Euarchontoglires</taxon>
        <taxon>Glires</taxon>
        <taxon>Rodentia</taxon>
        <taxon>Hystricomorpha</taxon>
        <taxon>Bathyergidae</taxon>
        <taxon>Heterocephalus</taxon>
    </lineage>
</organism>
<keyword evidence="8" id="KW-1185">Reference proteome</keyword>
<dbReference type="GeneID" id="101720261"/>
<keyword evidence="6" id="KW-0539">Nucleus</keyword>
<dbReference type="PANTHER" id="PTHR14482:SF0">
    <property type="entry name" value="PROTEIN CUSTOS"/>
    <property type="match status" value="1"/>
</dbReference>
<evidence type="ECO:0000256" key="1">
    <source>
        <dbReference type="ARBA" id="ARBA00004259"/>
    </source>
</evidence>
<dbReference type="InterPro" id="IPR026694">
    <property type="entry name" value="CUSTOS"/>
</dbReference>
<keyword evidence="5" id="KW-0879">Wnt signaling pathway</keyword>
<dbReference type="GO" id="GO:0060061">
    <property type="term" value="P:Spemann organizer formation"/>
    <property type="evidence" value="ECO:0007669"/>
    <property type="project" value="TreeGrafter"/>
</dbReference>
<gene>
    <name evidence="9" type="primary">CUNH12orf43</name>
</gene>
<dbReference type="Pfam" id="PF23999">
    <property type="entry name" value="CUSTOS"/>
    <property type="match status" value="1"/>
</dbReference>
<dbReference type="GO" id="GO:0016055">
    <property type="term" value="P:Wnt signaling pathway"/>
    <property type="evidence" value="ECO:0007669"/>
    <property type="project" value="UniProtKB-KW"/>
</dbReference>
<dbReference type="CTD" id="103182225"/>
<dbReference type="RefSeq" id="XP_012927383.1">
    <property type="nucleotide sequence ID" value="XM_013071929.2"/>
</dbReference>
<dbReference type="GO" id="GO:0030178">
    <property type="term" value="P:negative regulation of Wnt signaling pathway"/>
    <property type="evidence" value="ECO:0007669"/>
    <property type="project" value="TreeGrafter"/>
</dbReference>
<feature type="region of interest" description="Disordered" evidence="7">
    <location>
        <begin position="127"/>
        <end position="159"/>
    </location>
</feature>
<evidence type="ECO:0000256" key="6">
    <source>
        <dbReference type="ARBA" id="ARBA00023242"/>
    </source>
</evidence>
<feature type="compositionally biased region" description="Basic and acidic residues" evidence="7">
    <location>
        <begin position="174"/>
        <end position="186"/>
    </location>
</feature>
<feature type="compositionally biased region" description="Polar residues" evidence="7">
    <location>
        <begin position="52"/>
        <end position="61"/>
    </location>
</feature>
<dbReference type="GO" id="GO:0005635">
    <property type="term" value="C:nuclear envelope"/>
    <property type="evidence" value="ECO:0007669"/>
    <property type="project" value="UniProtKB-SubCell"/>
</dbReference>
<comment type="similarity">
    <text evidence="2">Belongs to the CUSTOS family.</text>
</comment>
<accession>A0AAX6QVV7</accession>
<proteinExistence type="inferred from homology"/>
<dbReference type="AlphaFoldDB" id="A0AAX6QVV7"/>
<evidence type="ECO:0000256" key="2">
    <source>
        <dbReference type="ARBA" id="ARBA00008632"/>
    </source>
</evidence>
<protein>
    <recommendedName>
        <fullName evidence="3">Protein CUSTOS</fullName>
    </recommendedName>
</protein>
<sequence length="248" mass="27108">MAAPSGIVSDSESSSSSDAEELARCKEAAMPAWDLEQPPRGEEKPRAGAANNRLSASQPSLRHQVDEHEQDGNELQTTPEFRAHIAKKLGALLDSTIVISEVVKEPRKAKIQEVASRDNGFRLFFTSIPRGPEEEAAPRPCRKRWPSSSSEESAEEWQRCQEAAVSASAILEESAIHGPDHREKEVKKKKKKARKAVSIDPAEATTPASGAAAQKQEKELSVISRDQVSPGTKKKKRKKKAKEANKAS</sequence>
<feature type="region of interest" description="Disordered" evidence="7">
    <location>
        <begin position="1"/>
        <end position="76"/>
    </location>
</feature>
<reference evidence="9" key="1">
    <citation type="submission" date="2025-08" db="UniProtKB">
        <authorList>
            <consortium name="RefSeq"/>
        </authorList>
    </citation>
    <scope>IDENTIFICATION</scope>
</reference>
<evidence type="ECO:0000313" key="8">
    <source>
        <dbReference type="Proteomes" id="UP000694906"/>
    </source>
</evidence>
<evidence type="ECO:0000256" key="5">
    <source>
        <dbReference type="ARBA" id="ARBA00022687"/>
    </source>
</evidence>
<dbReference type="PANTHER" id="PTHR14482">
    <property type="entry name" value="CHROMOSOME 12 ORF 43 HOMOLOG"/>
    <property type="match status" value="1"/>
</dbReference>
<comment type="subcellular location">
    <subcellularLocation>
        <location evidence="1">Nucleus envelope</location>
    </subcellularLocation>
</comment>
<name>A0AAX6QVV7_HETGA</name>
<feature type="compositionally biased region" description="Low complexity" evidence="7">
    <location>
        <begin position="201"/>
        <end position="213"/>
    </location>
</feature>